<dbReference type="InterPro" id="IPR036249">
    <property type="entry name" value="Thioredoxin-like_sf"/>
</dbReference>
<evidence type="ECO:0000313" key="3">
    <source>
        <dbReference type="Proteomes" id="UP000076962"/>
    </source>
</evidence>
<dbReference type="PROSITE" id="PS51354">
    <property type="entry name" value="GLUTAREDOXIN_2"/>
    <property type="match status" value="1"/>
</dbReference>
<dbReference type="PATRIC" id="fig|1003181.4.peg.5501"/>
<organism evidence="2 3">
    <name type="scientific">Candidatus Thiomargarita nelsonii</name>
    <dbReference type="NCBI Taxonomy" id="1003181"/>
    <lineage>
        <taxon>Bacteria</taxon>
        <taxon>Pseudomonadati</taxon>
        <taxon>Pseudomonadota</taxon>
        <taxon>Gammaproteobacteria</taxon>
        <taxon>Thiotrichales</taxon>
        <taxon>Thiotrichaceae</taxon>
        <taxon>Thiomargarita</taxon>
    </lineage>
</organism>
<dbReference type="EMBL" id="LUTY01002535">
    <property type="protein sequence ID" value="OAD20147.1"/>
    <property type="molecule type" value="Genomic_DNA"/>
</dbReference>
<evidence type="ECO:0000259" key="1">
    <source>
        <dbReference type="PROSITE" id="PS50404"/>
    </source>
</evidence>
<dbReference type="PROSITE" id="PS00195">
    <property type="entry name" value="GLUTAREDOXIN_1"/>
    <property type="match status" value="1"/>
</dbReference>
<reference evidence="2 3" key="1">
    <citation type="submission" date="2016-05" db="EMBL/GenBank/DDBJ databases">
        <title>Single-cell genome of chain-forming Candidatus Thiomargarita nelsonii and comparison to other large sulfur-oxidizing bacteria.</title>
        <authorList>
            <person name="Winkel M."/>
            <person name="Salman V."/>
            <person name="Woyke T."/>
            <person name="Schulz-Vogt H."/>
            <person name="Richter M."/>
            <person name="Flood B."/>
            <person name="Bailey J."/>
            <person name="Amann R."/>
            <person name="Mussmann M."/>
        </authorList>
    </citation>
    <scope>NUCLEOTIDE SEQUENCE [LARGE SCALE GENOMIC DNA]</scope>
    <source>
        <strain evidence="2 3">THI036</strain>
    </source>
</reference>
<sequence length="124" mass="14310">MIVKIIREGLGRLIVFIDFITKPAKIVRTEVAQQLVDKQAENLALYQFYACPFCIRTRRAIHRLNIPIELRDAQNNPKFRQELLSEGGAIQVPCLRIEENGQTNWMYESAKIIEYLNSRFGAAT</sequence>
<accession>A0A0A6NYV6</accession>
<feature type="domain" description="GST N-terminal" evidence="1">
    <location>
        <begin position="41"/>
        <end position="124"/>
    </location>
</feature>
<protein>
    <submittedName>
        <fullName evidence="2">Glutaredoxin</fullName>
    </submittedName>
</protein>
<dbReference type="Gene3D" id="3.40.30.10">
    <property type="entry name" value="Glutaredoxin"/>
    <property type="match status" value="1"/>
</dbReference>
<dbReference type="PROSITE" id="PS50404">
    <property type="entry name" value="GST_NTER"/>
    <property type="match status" value="1"/>
</dbReference>
<dbReference type="Proteomes" id="UP000076962">
    <property type="component" value="Unassembled WGS sequence"/>
</dbReference>
<gene>
    <name evidence="2" type="ORF">THIOM_004172</name>
</gene>
<proteinExistence type="predicted"/>
<evidence type="ECO:0000313" key="2">
    <source>
        <dbReference type="EMBL" id="OAD20147.1"/>
    </source>
</evidence>
<keyword evidence="3" id="KW-1185">Reference proteome</keyword>
<dbReference type="InterPro" id="IPR004045">
    <property type="entry name" value="Glutathione_S-Trfase_N"/>
</dbReference>
<dbReference type="Pfam" id="PF13417">
    <property type="entry name" value="GST_N_3"/>
    <property type="match status" value="1"/>
</dbReference>
<dbReference type="SUPFAM" id="SSF52833">
    <property type="entry name" value="Thioredoxin-like"/>
    <property type="match status" value="1"/>
</dbReference>
<dbReference type="InterPro" id="IPR011767">
    <property type="entry name" value="GLR_AS"/>
</dbReference>
<dbReference type="AlphaFoldDB" id="A0A0A6NYV6"/>
<comment type="caution">
    <text evidence="2">The sequence shown here is derived from an EMBL/GenBank/DDBJ whole genome shotgun (WGS) entry which is preliminary data.</text>
</comment>
<name>A0A0A6NYV6_9GAMM</name>